<comment type="caution">
    <text evidence="1">The sequence shown here is derived from an EMBL/GenBank/DDBJ whole genome shotgun (WGS) entry which is preliminary data.</text>
</comment>
<proteinExistence type="predicted"/>
<organism evidence="1 2">
    <name type="scientific">Fulvivirga imtechensis AK7</name>
    <dbReference type="NCBI Taxonomy" id="1237149"/>
    <lineage>
        <taxon>Bacteria</taxon>
        <taxon>Pseudomonadati</taxon>
        <taxon>Bacteroidota</taxon>
        <taxon>Cytophagia</taxon>
        <taxon>Cytophagales</taxon>
        <taxon>Fulvivirgaceae</taxon>
        <taxon>Fulvivirga</taxon>
    </lineage>
</organism>
<dbReference type="STRING" id="1237149.C900_03129"/>
<reference evidence="1 2" key="1">
    <citation type="submission" date="2012-12" db="EMBL/GenBank/DDBJ databases">
        <title>Genome assembly of Fulvivirga imtechensis AK7.</title>
        <authorList>
            <person name="Nupur N."/>
            <person name="Khatri I."/>
            <person name="Kumar R."/>
            <person name="Subramanian S."/>
            <person name="Pinnaka A."/>
        </authorList>
    </citation>
    <scope>NUCLEOTIDE SEQUENCE [LARGE SCALE GENOMIC DNA]</scope>
    <source>
        <strain evidence="1 2">AK7</strain>
    </source>
</reference>
<protein>
    <submittedName>
        <fullName evidence="1">Uncharacterized protein</fullName>
    </submittedName>
</protein>
<evidence type="ECO:0000313" key="2">
    <source>
        <dbReference type="Proteomes" id="UP000011135"/>
    </source>
</evidence>
<name>L8JTX8_9BACT</name>
<sequence length="41" mass="4710">MMAKTVLNLIIAFLLNIAFKNVSLQRNCIMRVEDNKLSFPV</sequence>
<keyword evidence="2" id="KW-1185">Reference proteome</keyword>
<dbReference type="EMBL" id="AMZN01000046">
    <property type="protein sequence ID" value="ELR70999.1"/>
    <property type="molecule type" value="Genomic_DNA"/>
</dbReference>
<accession>L8JTX8</accession>
<evidence type="ECO:0000313" key="1">
    <source>
        <dbReference type="EMBL" id="ELR70999.1"/>
    </source>
</evidence>
<gene>
    <name evidence="1" type="ORF">C900_03129</name>
</gene>
<dbReference type="Proteomes" id="UP000011135">
    <property type="component" value="Unassembled WGS sequence"/>
</dbReference>
<dbReference type="AlphaFoldDB" id="L8JTX8"/>